<dbReference type="GO" id="GO:0046872">
    <property type="term" value="F:metal ion binding"/>
    <property type="evidence" value="ECO:0007669"/>
    <property type="project" value="InterPro"/>
</dbReference>
<reference evidence="2" key="1">
    <citation type="submission" date="2012-09" db="EMBL/GenBank/DDBJ databases">
        <title>Metagenomic Characterization of a Microbial Community in Wastewater Detects High Levels of Antibiotic Resistance.</title>
        <authorList>
            <person name="Abrams M."/>
            <person name="Caldwell A."/>
            <person name="Vandaei E."/>
            <person name="Lee W."/>
            <person name="Perrott J."/>
            <person name="Khan S.Y."/>
            <person name="Ta J."/>
            <person name="Romero D."/>
            <person name="Nguyen V."/>
            <person name="Pourmand N."/>
            <person name="Ouverney C.C."/>
        </authorList>
    </citation>
    <scope>NUCLEOTIDE SEQUENCE</scope>
</reference>
<dbReference type="InterPro" id="IPR021782">
    <property type="entry name" value="DUF3347"/>
</dbReference>
<proteinExistence type="predicted"/>
<protein>
    <submittedName>
        <fullName evidence="2">Putative Co/Zn/Cd efflux system membrane fusion protein</fullName>
    </submittedName>
</protein>
<dbReference type="Gene3D" id="3.30.70.100">
    <property type="match status" value="1"/>
</dbReference>
<dbReference type="EMBL" id="JX649869">
    <property type="protein sequence ID" value="AGC71357.1"/>
    <property type="molecule type" value="Genomic_DNA"/>
</dbReference>
<dbReference type="AlphaFoldDB" id="L7VQZ9"/>
<sequence length="315" mass="35543">MSCRKLLSFRTIFVYLIKLKIFKMKSLSKIVMVIAVLLSSVNSFAQIKNEKTETVKIYGNCEMCKKTIEKAGNLKNVATVNWNKDTKMATLNYDGKKTNQDEILKRIALAGYDSEKFLAPDDVYAKLSDCCQYKRELKPIAKTKDAGMDMKNEHANHNQSGMAQKNITETQNVPQLKAVFDNYFSVKDALVKTDAGISSAKAAELVKAIKAVEMTKLSTEEHTVWMKVMKDLTANAEKIATSKDVAKQRETFVLLSKNMYELTKVSKQEAPVYYLHCPMYNNGKGANWLSKEEVVKNPYYGSKMLTCGSVQETIK</sequence>
<evidence type="ECO:0000259" key="1">
    <source>
        <dbReference type="Pfam" id="PF11827"/>
    </source>
</evidence>
<dbReference type="Pfam" id="PF11827">
    <property type="entry name" value="DUF3347"/>
    <property type="match status" value="1"/>
</dbReference>
<dbReference type="SUPFAM" id="SSF55008">
    <property type="entry name" value="HMA, heavy metal-associated domain"/>
    <property type="match status" value="1"/>
</dbReference>
<accession>L7VQZ9</accession>
<evidence type="ECO:0000313" key="2">
    <source>
        <dbReference type="EMBL" id="AGC71357.1"/>
    </source>
</evidence>
<dbReference type="InterPro" id="IPR036163">
    <property type="entry name" value="HMA_dom_sf"/>
</dbReference>
<organism evidence="2">
    <name type="scientific">uncultured bacterium A1Q1_fos_150</name>
    <dbReference type="NCBI Taxonomy" id="1256549"/>
    <lineage>
        <taxon>Bacteria</taxon>
        <taxon>environmental samples</taxon>
    </lineage>
</organism>
<feature type="domain" description="DUF3347" evidence="1">
    <location>
        <begin position="179"/>
        <end position="268"/>
    </location>
</feature>
<name>L7VQZ9_9BACT</name>